<gene>
    <name evidence="7" type="ORF">K7X08_020967</name>
</gene>
<comment type="domain">
    <text evidence="4">The PPC domain mediates interactions between AHL proteins.</text>
</comment>
<feature type="region of interest" description="Disordered" evidence="5">
    <location>
        <begin position="330"/>
        <end position="397"/>
    </location>
</feature>
<dbReference type="InterPro" id="IPR039605">
    <property type="entry name" value="AHL"/>
</dbReference>
<dbReference type="CDD" id="cd11378">
    <property type="entry name" value="DUF296"/>
    <property type="match status" value="1"/>
</dbReference>
<feature type="compositionally biased region" description="Acidic residues" evidence="5">
    <location>
        <begin position="369"/>
        <end position="378"/>
    </location>
</feature>
<feature type="domain" description="PPC" evidence="6">
    <location>
        <begin position="208"/>
        <end position="347"/>
    </location>
</feature>
<evidence type="ECO:0000256" key="2">
    <source>
        <dbReference type="ARBA" id="ARBA00023125"/>
    </source>
</evidence>
<dbReference type="Pfam" id="PF03479">
    <property type="entry name" value="PCC"/>
    <property type="match status" value="1"/>
</dbReference>
<dbReference type="PANTHER" id="PTHR31500:SF91">
    <property type="entry name" value="AT-HOOK MOTIF NUCLEAR-LOCALIZED PROTEIN"/>
    <property type="match status" value="1"/>
</dbReference>
<evidence type="ECO:0000256" key="4">
    <source>
        <dbReference type="RuleBase" id="RU367031"/>
    </source>
</evidence>
<name>A0A9Q1RQR3_9SOLA</name>
<feature type="compositionally biased region" description="Basic residues" evidence="5">
    <location>
        <begin position="12"/>
        <end position="33"/>
    </location>
</feature>
<keyword evidence="1 4" id="KW-0805">Transcription regulation</keyword>
<sequence>MESQESQAGHHQNQHHQHPQLHSFPHHHQHQHQHQQQTPPHIHPMMMPRPQHQHQHQQQQPNSYVVPNNVPTHNNNNNNSTMMQQLQQQQNSGFPFNSMVNTAPPPQAPQQQPNLDYSDASSPRATGFNIEPARKKRGRPRKYSPDGNIALGLSPTPVTPVSSVVPHTDSGSGGGGDAEGASSENPSKKARGRPPGSGKKQLDALGAAGVGFTPHVITVNVGEDIASKIMAFSQQGPRTVCILSANGAICNVTLRQPAMGVGTVTYEGRFEIISLTGSFLRSESNGSSGPNGLNVSLAGSDGRVLGGGVAGMLMAATPVQVIMGSFIAEGKKPKSKAPSSTQTTPPPSNMLNFGAPATGESPPSQGDDASGDSDDENGNGDNPFHHEPGPYGNNAGQPMHVLPVAILTRRCSGQLLGYRPLVDDGYGDSDDPVVVLVGKEKREFLVEPFVWEESPFRSLIEMLRKEDKEE</sequence>
<dbReference type="SUPFAM" id="SSF117856">
    <property type="entry name" value="AF0104/ALDC/Ptd012-like"/>
    <property type="match status" value="1"/>
</dbReference>
<feature type="compositionally biased region" description="Low complexity" evidence="5">
    <location>
        <begin position="34"/>
        <end position="92"/>
    </location>
</feature>
<evidence type="ECO:0000256" key="1">
    <source>
        <dbReference type="ARBA" id="ARBA00023015"/>
    </source>
</evidence>
<dbReference type="Gene3D" id="3.30.1330.80">
    <property type="entry name" value="Hypothetical protein, similar to alpha- acetolactate decarboxylase, domain 2"/>
    <property type="match status" value="1"/>
</dbReference>
<feature type="compositionally biased region" description="Low complexity" evidence="5">
    <location>
        <begin position="154"/>
        <end position="170"/>
    </location>
</feature>
<dbReference type="PROSITE" id="PS51742">
    <property type="entry name" value="PPC"/>
    <property type="match status" value="1"/>
</dbReference>
<comment type="caution">
    <text evidence="7">The sequence shown here is derived from an EMBL/GenBank/DDBJ whole genome shotgun (WGS) entry which is preliminary data.</text>
</comment>
<comment type="subcellular location">
    <subcellularLocation>
        <location evidence="4">Nucleus</location>
    </subcellularLocation>
</comment>
<dbReference type="PANTHER" id="PTHR31500">
    <property type="entry name" value="AT-HOOK MOTIF NUCLEAR-LOCALIZED PROTEIN 9"/>
    <property type="match status" value="1"/>
</dbReference>
<dbReference type="GO" id="GO:0005634">
    <property type="term" value="C:nucleus"/>
    <property type="evidence" value="ECO:0007669"/>
    <property type="project" value="UniProtKB-SubCell"/>
</dbReference>
<evidence type="ECO:0000313" key="7">
    <source>
        <dbReference type="EMBL" id="KAJ8568245.1"/>
    </source>
</evidence>
<feature type="region of interest" description="Disordered" evidence="5">
    <location>
        <begin position="1"/>
        <end position="202"/>
    </location>
</feature>
<dbReference type="EMBL" id="JAJAGQ010000003">
    <property type="protein sequence ID" value="KAJ8568245.1"/>
    <property type="molecule type" value="Genomic_DNA"/>
</dbReference>
<dbReference type="InterPro" id="IPR005175">
    <property type="entry name" value="PPC_dom"/>
</dbReference>
<keyword evidence="4" id="KW-0539">Nucleus</keyword>
<keyword evidence="8" id="KW-1185">Reference proteome</keyword>
<accession>A0A9Q1RQR3</accession>
<dbReference type="AlphaFoldDB" id="A0A9Q1RQR3"/>
<evidence type="ECO:0000313" key="8">
    <source>
        <dbReference type="Proteomes" id="UP001152561"/>
    </source>
</evidence>
<organism evidence="7 8">
    <name type="scientific">Anisodus acutangulus</name>
    <dbReference type="NCBI Taxonomy" id="402998"/>
    <lineage>
        <taxon>Eukaryota</taxon>
        <taxon>Viridiplantae</taxon>
        <taxon>Streptophyta</taxon>
        <taxon>Embryophyta</taxon>
        <taxon>Tracheophyta</taxon>
        <taxon>Spermatophyta</taxon>
        <taxon>Magnoliopsida</taxon>
        <taxon>eudicotyledons</taxon>
        <taxon>Gunneridae</taxon>
        <taxon>Pentapetalae</taxon>
        <taxon>asterids</taxon>
        <taxon>lamiids</taxon>
        <taxon>Solanales</taxon>
        <taxon>Solanaceae</taxon>
        <taxon>Solanoideae</taxon>
        <taxon>Hyoscyameae</taxon>
        <taxon>Anisodus</taxon>
    </lineage>
</organism>
<proteinExistence type="predicted"/>
<evidence type="ECO:0000256" key="3">
    <source>
        <dbReference type="ARBA" id="ARBA00023163"/>
    </source>
</evidence>
<keyword evidence="3 4" id="KW-0804">Transcription</keyword>
<dbReference type="OrthoDB" id="1742671at2759"/>
<comment type="function">
    <text evidence="4">Transcription factor that specifically binds AT-rich DNA sequences related to the nuclear matrix attachment regions (MARs).</text>
</comment>
<evidence type="ECO:0000259" key="6">
    <source>
        <dbReference type="PROSITE" id="PS51742"/>
    </source>
</evidence>
<keyword evidence="2 4" id="KW-0238">DNA-binding</keyword>
<evidence type="ECO:0000256" key="5">
    <source>
        <dbReference type="SAM" id="MobiDB-lite"/>
    </source>
</evidence>
<dbReference type="GO" id="GO:0003680">
    <property type="term" value="F:minor groove of adenine-thymine-rich DNA binding"/>
    <property type="evidence" value="ECO:0007669"/>
    <property type="project" value="UniProtKB-UniRule"/>
</dbReference>
<protein>
    <recommendedName>
        <fullName evidence="4">AT-hook motif nuclear-localized protein</fullName>
    </recommendedName>
</protein>
<reference evidence="8" key="1">
    <citation type="journal article" date="2023" name="Proc. Natl. Acad. Sci. U.S.A.">
        <title>Genomic and structural basis for evolution of tropane alkaloid biosynthesis.</title>
        <authorList>
            <person name="Wanga Y.-J."/>
            <person name="Taina T."/>
            <person name="Yua J.-Y."/>
            <person name="Lia J."/>
            <person name="Xua B."/>
            <person name="Chenc J."/>
            <person name="D'Auriad J.C."/>
            <person name="Huanga J.-P."/>
            <person name="Huanga S.-X."/>
        </authorList>
    </citation>
    <scope>NUCLEOTIDE SEQUENCE [LARGE SCALE GENOMIC DNA]</scope>
    <source>
        <strain evidence="8">cv. KIB-2019</strain>
    </source>
</reference>
<dbReference type="Proteomes" id="UP001152561">
    <property type="component" value="Unassembled WGS sequence"/>
</dbReference>